<keyword evidence="5" id="KW-1185">Reference proteome</keyword>
<dbReference type="PANTHER" id="PTHR39175:SF1">
    <property type="entry name" value="FAMILY PROTEIN, PUTATIVE (AFU_ORTHOLOGUE AFUA_3G15060)-RELATED"/>
    <property type="match status" value="1"/>
</dbReference>
<dbReference type="AlphaFoldDB" id="A0A1X6ZFK2"/>
<dbReference type="PANTHER" id="PTHR39175">
    <property type="entry name" value="FAMILY PROTEIN, PUTATIVE (AFU_ORTHOLOGUE AFUA_3G15060)-RELATED"/>
    <property type="match status" value="1"/>
</dbReference>
<dbReference type="Proteomes" id="UP000240624">
    <property type="component" value="Unassembled WGS sequence"/>
</dbReference>
<keyword evidence="2" id="KW-0223">Dioxygenase</keyword>
<dbReference type="Pfam" id="PF00903">
    <property type="entry name" value="Glyoxalase"/>
    <property type="match status" value="1"/>
</dbReference>
<dbReference type="Gene3D" id="3.10.180.10">
    <property type="entry name" value="2,3-Dihydroxybiphenyl 1,2-Dioxygenase, domain 1"/>
    <property type="match status" value="1"/>
</dbReference>
<dbReference type="PROSITE" id="PS51819">
    <property type="entry name" value="VOC"/>
    <property type="match status" value="1"/>
</dbReference>
<accession>A0A1X6ZFK2</accession>
<evidence type="ECO:0000313" key="4">
    <source>
        <dbReference type="Proteomes" id="UP000193495"/>
    </source>
</evidence>
<dbReference type="SUPFAM" id="SSF54593">
    <property type="entry name" value="Glyoxalase/Bleomycin resistance protein/Dihydroxybiphenyl dioxygenase"/>
    <property type="match status" value="1"/>
</dbReference>
<evidence type="ECO:0000259" key="1">
    <source>
        <dbReference type="PROSITE" id="PS51819"/>
    </source>
</evidence>
<dbReference type="InterPro" id="IPR029068">
    <property type="entry name" value="Glyas_Bleomycin-R_OHBP_Dase"/>
</dbReference>
<sequence>MILDLHHIQLAMPEGGEDAAREFYGSVLGLAEVAKPEMLAGRGGVWFEGRSLRLHLGVETPFAPARKAHPAFRVADLAAMRYHLDAHDIAVRTDTELPGLRRFYVSDPFGNRIEICETV</sequence>
<feature type="domain" description="VOC" evidence="1">
    <location>
        <begin position="4"/>
        <end position="118"/>
    </location>
</feature>
<dbReference type="RefSeq" id="WP_085896587.1">
    <property type="nucleotide sequence ID" value="NZ_FWFY01000006.1"/>
</dbReference>
<dbReference type="EMBL" id="FWFY01000006">
    <property type="protein sequence ID" value="SLN50010.1"/>
    <property type="molecule type" value="Genomic_DNA"/>
</dbReference>
<reference evidence="2 5" key="2">
    <citation type="submission" date="2018-03" db="EMBL/GenBank/DDBJ databases">
        <title>Genomic Encyclopedia of Archaeal and Bacterial Type Strains, Phase II (KMG-II): from individual species to whole genera.</title>
        <authorList>
            <person name="Goeker M."/>
        </authorList>
    </citation>
    <scope>NUCLEOTIDE SEQUENCE [LARGE SCALE GENOMIC DNA]</scope>
    <source>
        <strain evidence="2 5">DSM 29956</strain>
    </source>
</reference>
<evidence type="ECO:0000313" key="5">
    <source>
        <dbReference type="Proteomes" id="UP000240624"/>
    </source>
</evidence>
<evidence type="ECO:0000313" key="2">
    <source>
        <dbReference type="EMBL" id="PSK86130.1"/>
    </source>
</evidence>
<dbReference type="GO" id="GO:0051213">
    <property type="term" value="F:dioxygenase activity"/>
    <property type="evidence" value="ECO:0007669"/>
    <property type="project" value="UniProtKB-KW"/>
</dbReference>
<dbReference type="EMBL" id="PYGB01000006">
    <property type="protein sequence ID" value="PSK86130.1"/>
    <property type="molecule type" value="Genomic_DNA"/>
</dbReference>
<dbReference type="Proteomes" id="UP000193495">
    <property type="component" value="Unassembled WGS sequence"/>
</dbReference>
<dbReference type="OrthoDB" id="9813630at2"/>
<name>A0A1X6ZFK2_9RHOB</name>
<dbReference type="InterPro" id="IPR004360">
    <property type="entry name" value="Glyas_Fos-R_dOase_dom"/>
</dbReference>
<organism evidence="3 4">
    <name type="scientific">Limimaricola soesokkakensis</name>
    <dbReference type="NCBI Taxonomy" id="1343159"/>
    <lineage>
        <taxon>Bacteria</taxon>
        <taxon>Pseudomonadati</taxon>
        <taxon>Pseudomonadota</taxon>
        <taxon>Alphaproteobacteria</taxon>
        <taxon>Rhodobacterales</taxon>
        <taxon>Paracoccaceae</taxon>
        <taxon>Limimaricola</taxon>
    </lineage>
</organism>
<gene>
    <name evidence="2" type="ORF">CLV79_106138</name>
    <name evidence="3" type="ORF">LOS8367_02242</name>
</gene>
<reference evidence="3 4" key="1">
    <citation type="submission" date="2017-03" db="EMBL/GenBank/DDBJ databases">
        <authorList>
            <person name="Afonso C.L."/>
            <person name="Miller P.J."/>
            <person name="Scott M.A."/>
            <person name="Spackman E."/>
            <person name="Goraichik I."/>
            <person name="Dimitrov K.M."/>
            <person name="Suarez D.L."/>
            <person name="Swayne D.E."/>
        </authorList>
    </citation>
    <scope>NUCLEOTIDE SEQUENCE [LARGE SCALE GENOMIC DNA]</scope>
    <source>
        <strain evidence="3 4">CECT 8367</strain>
    </source>
</reference>
<keyword evidence="2" id="KW-0560">Oxidoreductase</keyword>
<dbReference type="InterPro" id="IPR037523">
    <property type="entry name" value="VOC_core"/>
</dbReference>
<evidence type="ECO:0000313" key="3">
    <source>
        <dbReference type="EMBL" id="SLN50010.1"/>
    </source>
</evidence>
<proteinExistence type="predicted"/>
<protein>
    <submittedName>
        <fullName evidence="2">Extradiol dioxygenase family protein</fullName>
    </submittedName>
    <submittedName>
        <fullName evidence="3">Glyoxalase-like domain protein</fullName>
    </submittedName>
</protein>